<feature type="domain" description="Autotransporter" evidence="2">
    <location>
        <begin position="1742"/>
        <end position="1987"/>
    </location>
</feature>
<reference evidence="3 4" key="1">
    <citation type="submission" date="2019-07" db="EMBL/GenBank/DDBJ databases">
        <title>Complete Genome Sequence of Leptotrichia hofstadii Strain JCM16775.</title>
        <authorList>
            <person name="Watanabe S."/>
            <person name="Cui L."/>
        </authorList>
    </citation>
    <scope>NUCLEOTIDE SEQUENCE [LARGE SCALE GENOMIC DNA]</scope>
    <source>
        <strain evidence="3 4">JCM16775</strain>
    </source>
</reference>
<accession>A0A510JHX6</accession>
<proteinExistence type="predicted"/>
<dbReference type="InterPro" id="IPR005546">
    <property type="entry name" value="Autotransporte_beta"/>
</dbReference>
<evidence type="ECO:0000313" key="4">
    <source>
        <dbReference type="Proteomes" id="UP000321892"/>
    </source>
</evidence>
<name>A0A510JHX6_9FUSO</name>
<keyword evidence="1" id="KW-0175">Coiled coil</keyword>
<keyword evidence="4" id="KW-1185">Reference proteome</keyword>
<dbReference type="Proteomes" id="UP000321892">
    <property type="component" value="Chromosome"/>
</dbReference>
<organism evidence="3 4">
    <name type="scientific">Leptotrichia hofstadii</name>
    <dbReference type="NCBI Taxonomy" id="157688"/>
    <lineage>
        <taxon>Bacteria</taxon>
        <taxon>Fusobacteriati</taxon>
        <taxon>Fusobacteriota</taxon>
        <taxon>Fusobacteriia</taxon>
        <taxon>Fusobacteriales</taxon>
        <taxon>Leptotrichiaceae</taxon>
        <taxon>Leptotrichia</taxon>
    </lineage>
</organism>
<sequence>MTGNFIKLKKNLKSFAKRVKDFRYTDRMLITFLLTGALGLENNLLAAPLEAETEITNQIRQIDSSVSNLRKNLQKARNENTELIKKSNLELIQLMEQGDHVIRPIWSSWQFGNNYYFNNWRGLYNGRGDKSLKTKRNLTRSSSILNRSVSSLSSKYNLASSGLMQNSYGNTELRDVEEPVVEWEVSANVNPRRIAQIEPLVLASRPGINFQNPELPAFEVPDGDVEVVPPPVIPDIGIVSSRYLIETNNQDYSNIRNEKGIPNVLVGTNAGDTGPISQTHIRGTNGKGKMELVHNNGNKFTLKTNNTTFTGIEGSSHSTVFNYSNNLNKDFKYEDYGEVGVRMGGGHDFIIENMDIISSGEAPIEFLHSNGRKYRNLVSIIMLNGSPNGITTTTLKQGAAIVSDSLSTSAVSLYNDNSANKPLKFINEGLIKSTKRFGSAVNFLNFGGNTAPSSFINNGDIIVDGSDYSNVVYNFMNLSNYFIFTNNGNITLNGRGGYGMQFTSTIPHTQHPVSIFQLNKPIVVEGSWSKGFYFSKLSRGRLFEVIVNGQLEKSFFNVELHGENNNGMHIGGGSVAQSGLIEFKNFKLKSIDGKNNTLLRINKQNGLKFSKDGDNEELTIEGGDGNVGLNIQASRGMVNEGVITIKESTNGESKNATGIVSSAGSEVENKGKVTISGDRVRALVATKDGKIENHAEIVFDGNTTESTKGSTGMYANHGGIIKSDETTKIKISKPKSVGLFAENRGDNANYLNTSKIKISKAEITATDGAFNIFANKGGEIQLEDNVVLNTGKDSLTFYTAYTPFTPGGKIIFEKDVTANVKKHGTVFYYDLGNAPVGTFNFSTWYANNFTHNNSSKLKLNMEEGGRVLFLANGNLNLSGIPASLSAAGPIEINGTGYISAAMVNSNLELDQDVNLDDDADPYNELEILSSSITNSKIMTGTKNGQLAIAQENNNNRPASKVKLTNNNKITLTGEGSIGIYAKRGEITNNGDISIAKNSVGLYLTEDNRGTAAGKAYNNGLITLGEGSSGILYRAETTGSNTALPGGIYNNGKIISASKNTFGMNFESPHGSKELVNGNAGQIELAGENAVGMYAAGTGNYNIKNLGKITVGSALSENSPAIAIYTNSVNSMVENSGKITAGDKSLGIYGYSVNTGNTSNVSVGNAGTGIYSLGGNLNLQGKLTIGTDEAKGVLVTGDNQIVNNDFSSINLDENSFAIVNTGNNNQITSNTSNVSLKNKNIFLYSEKSTGNIINNTKIKAYGNQNYGIYTAGAASNFAEIDLTNGIGNVGIYSTGQNLAENYATIKVGASKVPEKLYSIGMAAGYYDKDNNVSVYTGKIENANTGKIEVTGKNGIGMYAIGNGSVAINNGEIHLSGKNSIGMFLDQEAVGINNGLITATPDAVGAIGAVATNRAVFKNYGIINILPRAGVGALVKRDAVLEEYSSPLATVPQGGSSRIIAETRIQSPKLPKTGKEVPDGSVEIVSLAGDRIPEIKINGKAVNPVEFDISASSPEIKVVGSGDSAEQILETESNIHNPNKFVSKIGMYIDTSGIKFTNPIQGLNNLSEETEVDLILGTEASKYTNSKAIKIKENILEPYNATILSNPQIKKWHIYSGSLTWVGTVQTDVDGEQLKSVYLVKIPYTSFAKDANVYNFSDGLEQRYDMNPPGSKEKILFDKLNSIGKNEKTLLAQAFDEMMGHQYANIQQRTYGTGRLIDKEISYLSKEWDTKSKQSNKIKTFGIRDEYRSNSAGIIDYTSSAYGFAYLKENEAVRLGNSSGWYAGMINNKFKFKDAGKSKENQAMLKLGIFKTMSPKNDYNGSLQWTVSEESYLSRNSMHRKYLVVDEIFNAKSDYSAYGAAVKNELSKEIRTSQRTSIKSYGSLKLEYGRFENIKEKSGEMRLEVKGNDYYLAKSEIGAEFKYKQPIGLRTSIVAVLGAGYEKEFGKIGDVANKAKVSQTNADWFNIRGEKENKKGNFKTDFNIGIENQIFGITLNGGYDAKGKNVRGGIGLRAIY</sequence>
<dbReference type="OrthoDB" id="78031at2"/>
<dbReference type="Gene3D" id="2.40.128.130">
    <property type="entry name" value="Autotransporter beta-domain"/>
    <property type="match status" value="1"/>
</dbReference>
<dbReference type="NCBIfam" id="NF033175">
    <property type="entry name" value="fuso_auto_Nterm"/>
    <property type="match status" value="1"/>
</dbReference>
<evidence type="ECO:0000256" key="1">
    <source>
        <dbReference type="SAM" id="Coils"/>
    </source>
</evidence>
<evidence type="ECO:0000313" key="3">
    <source>
        <dbReference type="EMBL" id="BBM38867.1"/>
    </source>
</evidence>
<dbReference type="InterPro" id="IPR053787">
    <property type="entry name" value="Autotransptr-assoc_N"/>
</dbReference>
<dbReference type="SUPFAM" id="SSF103515">
    <property type="entry name" value="Autotransporter"/>
    <property type="match status" value="1"/>
</dbReference>
<dbReference type="InterPro" id="IPR036709">
    <property type="entry name" value="Autotransporte_beta_dom_sf"/>
</dbReference>
<feature type="coiled-coil region" evidence="1">
    <location>
        <begin position="59"/>
        <end position="86"/>
    </location>
</feature>
<dbReference type="RefSeq" id="WP_026746078.1">
    <property type="nucleotide sequence ID" value="NZ_AP019823.1"/>
</dbReference>
<gene>
    <name evidence="3" type="ORF">JCM16775_1577</name>
</gene>
<dbReference type="Pfam" id="PF03797">
    <property type="entry name" value="Autotransporter"/>
    <property type="match status" value="1"/>
</dbReference>
<protein>
    <submittedName>
        <fullName evidence="3">Autotransporter beta-domain protein</fullName>
    </submittedName>
</protein>
<dbReference type="KEGG" id="lhf:JCM16775_1577"/>
<dbReference type="EMBL" id="AP019823">
    <property type="protein sequence ID" value="BBM38867.1"/>
    <property type="molecule type" value="Genomic_DNA"/>
</dbReference>
<evidence type="ECO:0000259" key="2">
    <source>
        <dbReference type="Pfam" id="PF03797"/>
    </source>
</evidence>